<protein>
    <submittedName>
        <fullName evidence="5">Unnamed protein product</fullName>
    </submittedName>
</protein>
<proteinExistence type="inferred from homology"/>
<evidence type="ECO:0000256" key="3">
    <source>
        <dbReference type="ARBA" id="ARBA00022801"/>
    </source>
</evidence>
<feature type="domain" description="Ubiquitin-like protease family profile" evidence="4">
    <location>
        <begin position="63"/>
        <end position="100"/>
    </location>
</feature>
<reference evidence="5" key="1">
    <citation type="submission" date="2023-04" db="EMBL/GenBank/DDBJ databases">
        <title>Phytophthora fragariaefolia NBRC 109709.</title>
        <authorList>
            <person name="Ichikawa N."/>
            <person name="Sato H."/>
            <person name="Tonouchi N."/>
        </authorList>
    </citation>
    <scope>NUCLEOTIDE SEQUENCE</scope>
    <source>
        <strain evidence="5">NBRC 109709</strain>
    </source>
</reference>
<dbReference type="GO" id="GO:0006508">
    <property type="term" value="P:proteolysis"/>
    <property type="evidence" value="ECO:0007669"/>
    <property type="project" value="UniProtKB-KW"/>
</dbReference>
<comment type="similarity">
    <text evidence="1">Belongs to the peptidase C48 family.</text>
</comment>
<dbReference type="SUPFAM" id="SSF54001">
    <property type="entry name" value="Cysteine proteinases"/>
    <property type="match status" value="1"/>
</dbReference>
<comment type="caution">
    <text evidence="5">The sequence shown here is derived from an EMBL/GenBank/DDBJ whole genome shotgun (WGS) entry which is preliminary data.</text>
</comment>
<dbReference type="InterPro" id="IPR038765">
    <property type="entry name" value="Papain-like_cys_pep_sf"/>
</dbReference>
<dbReference type="EMBL" id="BSXT01001352">
    <property type="protein sequence ID" value="GMF41589.1"/>
    <property type="molecule type" value="Genomic_DNA"/>
</dbReference>
<dbReference type="GO" id="GO:0008234">
    <property type="term" value="F:cysteine-type peptidase activity"/>
    <property type="evidence" value="ECO:0007669"/>
    <property type="project" value="InterPro"/>
</dbReference>
<organism evidence="5 6">
    <name type="scientific">Phytophthora fragariaefolia</name>
    <dbReference type="NCBI Taxonomy" id="1490495"/>
    <lineage>
        <taxon>Eukaryota</taxon>
        <taxon>Sar</taxon>
        <taxon>Stramenopiles</taxon>
        <taxon>Oomycota</taxon>
        <taxon>Peronosporomycetes</taxon>
        <taxon>Peronosporales</taxon>
        <taxon>Peronosporaceae</taxon>
        <taxon>Phytophthora</taxon>
    </lineage>
</organism>
<dbReference type="Pfam" id="PF02902">
    <property type="entry name" value="Peptidase_C48"/>
    <property type="match status" value="1"/>
</dbReference>
<keyword evidence="2" id="KW-0645">Protease</keyword>
<evidence type="ECO:0000256" key="2">
    <source>
        <dbReference type="ARBA" id="ARBA00022670"/>
    </source>
</evidence>
<evidence type="ECO:0000313" key="5">
    <source>
        <dbReference type="EMBL" id="GMF41589.1"/>
    </source>
</evidence>
<dbReference type="Gene3D" id="3.40.395.10">
    <property type="entry name" value="Adenoviral Proteinase, Chain A"/>
    <property type="match status" value="1"/>
</dbReference>
<gene>
    <name evidence="5" type="ORF">Pfra01_001325200</name>
</gene>
<evidence type="ECO:0000313" key="6">
    <source>
        <dbReference type="Proteomes" id="UP001165121"/>
    </source>
</evidence>
<dbReference type="AlphaFoldDB" id="A0A9W7CTA3"/>
<dbReference type="Proteomes" id="UP001165121">
    <property type="component" value="Unassembled WGS sequence"/>
</dbReference>
<evidence type="ECO:0000256" key="1">
    <source>
        <dbReference type="ARBA" id="ARBA00005234"/>
    </source>
</evidence>
<dbReference type="OrthoDB" id="115385at2759"/>
<evidence type="ECO:0000259" key="4">
    <source>
        <dbReference type="Pfam" id="PF02902"/>
    </source>
</evidence>
<name>A0A9W7CTA3_9STRA</name>
<sequence>MEVLDLAARKSLSDATMRRVMSKLYGGDHRVIVVEPTTVGVTLSGNITADDEALCSIFFGDSNELVLVPINCNGNHWCSIMINLSTCTIHLYDPMASSYQVLIRVVASRPVQILPKDADQRSRVSLQKHDRSADR</sequence>
<keyword evidence="6" id="KW-1185">Reference proteome</keyword>
<keyword evidence="3" id="KW-0378">Hydrolase</keyword>
<dbReference type="InterPro" id="IPR003653">
    <property type="entry name" value="Peptidase_C48_C"/>
</dbReference>
<accession>A0A9W7CTA3</accession>